<dbReference type="OrthoDB" id="10483233at2759"/>
<sequence length="217" mass="24938">MCRVYEYYYTCYHSFAVLHSCCLGAFPTASSRNTPKPRKACLRSPTLYIPFSTECGDCIRLANDNTREQQRQLLLSGLDNSRRRLVAMGSLDPDAMAEFHRLNNWSTRLTNFDSETNDIRRQAQDLEKWPSKVGLRYPHRTSVPKKRERGSLLRYHEEAKADVSDVEMEIGEGHEQAQTEADIGNVDMKDDEGDWEDVSDEGEQVMGGEKVRVRVRL</sequence>
<dbReference type="AlphaFoldDB" id="A0A6G1L998"/>
<dbReference type="EMBL" id="ML995838">
    <property type="protein sequence ID" value="KAF2768998.1"/>
    <property type="molecule type" value="Genomic_DNA"/>
</dbReference>
<feature type="compositionally biased region" description="Acidic residues" evidence="1">
    <location>
        <begin position="189"/>
        <end position="203"/>
    </location>
</feature>
<reference evidence="2" key="1">
    <citation type="journal article" date="2020" name="Stud. Mycol.">
        <title>101 Dothideomycetes genomes: a test case for predicting lifestyles and emergence of pathogens.</title>
        <authorList>
            <person name="Haridas S."/>
            <person name="Albert R."/>
            <person name="Binder M."/>
            <person name="Bloem J."/>
            <person name="Labutti K."/>
            <person name="Salamov A."/>
            <person name="Andreopoulos B."/>
            <person name="Baker S."/>
            <person name="Barry K."/>
            <person name="Bills G."/>
            <person name="Bluhm B."/>
            <person name="Cannon C."/>
            <person name="Castanera R."/>
            <person name="Culley D."/>
            <person name="Daum C."/>
            <person name="Ezra D."/>
            <person name="Gonzalez J."/>
            <person name="Henrissat B."/>
            <person name="Kuo A."/>
            <person name="Liang C."/>
            <person name="Lipzen A."/>
            <person name="Lutzoni F."/>
            <person name="Magnuson J."/>
            <person name="Mondo S."/>
            <person name="Nolan M."/>
            <person name="Ohm R."/>
            <person name="Pangilinan J."/>
            <person name="Park H.-J."/>
            <person name="Ramirez L."/>
            <person name="Alfaro M."/>
            <person name="Sun H."/>
            <person name="Tritt A."/>
            <person name="Yoshinaga Y."/>
            <person name="Zwiers L.-H."/>
            <person name="Turgeon B."/>
            <person name="Goodwin S."/>
            <person name="Spatafora J."/>
            <person name="Crous P."/>
            <person name="Grigoriev I."/>
        </authorList>
    </citation>
    <scope>NUCLEOTIDE SEQUENCE</scope>
    <source>
        <strain evidence="2">CBS 116005</strain>
    </source>
</reference>
<evidence type="ECO:0000313" key="3">
    <source>
        <dbReference type="Proteomes" id="UP000799436"/>
    </source>
</evidence>
<gene>
    <name evidence="2" type="ORF">EJ03DRAFT_382954</name>
</gene>
<keyword evidence="3" id="KW-1185">Reference proteome</keyword>
<organism evidence="2 3">
    <name type="scientific">Teratosphaeria nubilosa</name>
    <dbReference type="NCBI Taxonomy" id="161662"/>
    <lineage>
        <taxon>Eukaryota</taxon>
        <taxon>Fungi</taxon>
        <taxon>Dikarya</taxon>
        <taxon>Ascomycota</taxon>
        <taxon>Pezizomycotina</taxon>
        <taxon>Dothideomycetes</taxon>
        <taxon>Dothideomycetidae</taxon>
        <taxon>Mycosphaerellales</taxon>
        <taxon>Teratosphaeriaceae</taxon>
        <taxon>Teratosphaeria</taxon>
    </lineage>
</organism>
<protein>
    <submittedName>
        <fullName evidence="2">Uncharacterized protein</fullName>
    </submittedName>
</protein>
<evidence type="ECO:0000313" key="2">
    <source>
        <dbReference type="EMBL" id="KAF2768998.1"/>
    </source>
</evidence>
<feature type="region of interest" description="Disordered" evidence="1">
    <location>
        <begin position="173"/>
        <end position="204"/>
    </location>
</feature>
<evidence type="ECO:0000256" key="1">
    <source>
        <dbReference type="SAM" id="MobiDB-lite"/>
    </source>
</evidence>
<dbReference type="Proteomes" id="UP000799436">
    <property type="component" value="Unassembled WGS sequence"/>
</dbReference>
<proteinExistence type="predicted"/>
<name>A0A6G1L998_9PEZI</name>
<accession>A0A6G1L998</accession>